<organism evidence="2 3">
    <name type="scientific">Streptomyces monticola</name>
    <dbReference type="NCBI Taxonomy" id="2666263"/>
    <lineage>
        <taxon>Bacteria</taxon>
        <taxon>Bacillati</taxon>
        <taxon>Actinomycetota</taxon>
        <taxon>Actinomycetes</taxon>
        <taxon>Kitasatosporales</taxon>
        <taxon>Streptomycetaceae</taxon>
        <taxon>Streptomyces</taxon>
    </lineage>
</organism>
<name>A0ABW2JJL6_9ACTN</name>
<accession>A0ABW2JJL6</accession>
<evidence type="ECO:0000256" key="1">
    <source>
        <dbReference type="SAM" id="MobiDB-lite"/>
    </source>
</evidence>
<dbReference type="EMBL" id="JBHTCF010000006">
    <property type="protein sequence ID" value="MFC7305912.1"/>
    <property type="molecule type" value="Genomic_DNA"/>
</dbReference>
<protein>
    <submittedName>
        <fullName evidence="2">Uncharacterized protein</fullName>
    </submittedName>
</protein>
<keyword evidence="3" id="KW-1185">Reference proteome</keyword>
<evidence type="ECO:0000313" key="3">
    <source>
        <dbReference type="Proteomes" id="UP001596523"/>
    </source>
</evidence>
<reference evidence="3" key="1">
    <citation type="journal article" date="2019" name="Int. J. Syst. Evol. Microbiol.">
        <title>The Global Catalogue of Microorganisms (GCM) 10K type strain sequencing project: providing services to taxonomists for standard genome sequencing and annotation.</title>
        <authorList>
            <consortium name="The Broad Institute Genomics Platform"/>
            <consortium name="The Broad Institute Genome Sequencing Center for Infectious Disease"/>
            <person name="Wu L."/>
            <person name="Ma J."/>
        </authorList>
    </citation>
    <scope>NUCLEOTIDE SEQUENCE [LARGE SCALE GENOMIC DNA]</scope>
    <source>
        <strain evidence="3">SYNS20</strain>
    </source>
</reference>
<evidence type="ECO:0000313" key="2">
    <source>
        <dbReference type="EMBL" id="MFC7305912.1"/>
    </source>
</evidence>
<dbReference type="Proteomes" id="UP001596523">
    <property type="component" value="Unassembled WGS sequence"/>
</dbReference>
<sequence>MTRYEQDVTGGRSAAADEHVEIRLIATNPDAARRVAQVLRGVLDCDEPRSYPTGREGDGTRLHMTADTPAPHARAAHDRGWLADSHSQAGRTHPGETV</sequence>
<gene>
    <name evidence="2" type="ORF">ACFQVC_17005</name>
</gene>
<feature type="region of interest" description="Disordered" evidence="1">
    <location>
        <begin position="45"/>
        <end position="98"/>
    </location>
</feature>
<proteinExistence type="predicted"/>
<dbReference type="RefSeq" id="WP_381831274.1">
    <property type="nucleotide sequence ID" value="NZ_JBHTCF010000006.1"/>
</dbReference>
<comment type="caution">
    <text evidence="2">The sequence shown here is derived from an EMBL/GenBank/DDBJ whole genome shotgun (WGS) entry which is preliminary data.</text>
</comment>